<dbReference type="AlphaFoldDB" id="A0A0U5CR04"/>
<dbReference type="Proteomes" id="UP000054771">
    <property type="component" value="Unassembled WGS sequence"/>
</dbReference>
<evidence type="ECO:0000313" key="1">
    <source>
        <dbReference type="EMBL" id="CEN62062.1"/>
    </source>
</evidence>
<dbReference type="OrthoDB" id="3800738at2759"/>
<name>A0A0U5CR04_ASPCI</name>
<dbReference type="EMBL" id="CDMC01000006">
    <property type="protein sequence ID" value="CEN62062.1"/>
    <property type="molecule type" value="Genomic_DNA"/>
</dbReference>
<dbReference type="InterPro" id="IPR036047">
    <property type="entry name" value="F-box-like_dom_sf"/>
</dbReference>
<evidence type="ECO:0000313" key="2">
    <source>
        <dbReference type="Proteomes" id="UP000054771"/>
    </source>
</evidence>
<protein>
    <recommendedName>
        <fullName evidence="3">F-box domain-containing protein</fullName>
    </recommendedName>
</protein>
<accession>A0A0U5CR04</accession>
<dbReference type="STRING" id="454130.A0A0U5CR04"/>
<keyword evidence="2" id="KW-1185">Reference proteome</keyword>
<sequence length="339" mass="39075">MCKLFPVHTTTYNMGPVLGVQSRDSQDSPRVAKRRAVHTLETLDNNTDPPRKAMRRALHTPEILEMILLQVDMRTLLTSGQRVCHAWTNLIRTSRSLQRALFFMPIQESEWAAGEKTLNPLLAEVFPSIFPATYDECDKKFYIPELPMAKDAEAMAIFGRRDASWRRMLVQQPPLSHIGVFHVRHTRVGNRVKRSSAPAYTKSEQNSESGPVGLRMEKLFEYLLFSHGGPSGRRHTKRVYWSTEAPIKLYAHDRRISKQFHQVMTDFGVVAFTYEVVPCGMGTRRPSSANDKLIREIVAAYEYHPLDNDYESSDHDWYYDLDSLYRYVDESLSDNDSLE</sequence>
<dbReference type="Gene3D" id="1.20.1280.50">
    <property type="match status" value="1"/>
</dbReference>
<dbReference type="OMA" id="FHICHAM"/>
<organism evidence="1 2">
    <name type="scientific">Aspergillus calidoustus</name>
    <dbReference type="NCBI Taxonomy" id="454130"/>
    <lineage>
        <taxon>Eukaryota</taxon>
        <taxon>Fungi</taxon>
        <taxon>Dikarya</taxon>
        <taxon>Ascomycota</taxon>
        <taxon>Pezizomycotina</taxon>
        <taxon>Eurotiomycetes</taxon>
        <taxon>Eurotiomycetidae</taxon>
        <taxon>Eurotiales</taxon>
        <taxon>Aspergillaceae</taxon>
        <taxon>Aspergillus</taxon>
        <taxon>Aspergillus subgen. Nidulantes</taxon>
    </lineage>
</organism>
<proteinExistence type="predicted"/>
<gene>
    <name evidence="1" type="ORF">ASPCAL08701</name>
</gene>
<reference evidence="2" key="1">
    <citation type="journal article" date="2016" name="Genome Announc.">
        <title>Draft genome sequences of fungus Aspergillus calidoustus.</title>
        <authorList>
            <person name="Horn F."/>
            <person name="Linde J."/>
            <person name="Mattern D.J."/>
            <person name="Walther G."/>
            <person name="Guthke R."/>
            <person name="Scherlach K."/>
            <person name="Martin K."/>
            <person name="Brakhage A.A."/>
            <person name="Petzke L."/>
            <person name="Valiante V."/>
        </authorList>
    </citation>
    <scope>NUCLEOTIDE SEQUENCE [LARGE SCALE GENOMIC DNA]</scope>
    <source>
        <strain evidence="2">SF006504</strain>
    </source>
</reference>
<dbReference type="SUPFAM" id="SSF81383">
    <property type="entry name" value="F-box domain"/>
    <property type="match status" value="1"/>
</dbReference>
<evidence type="ECO:0008006" key="3">
    <source>
        <dbReference type="Google" id="ProtNLM"/>
    </source>
</evidence>